<dbReference type="AlphaFoldDB" id="A0A285PI99"/>
<keyword evidence="1" id="KW-0479">Metal-binding</keyword>
<name>A0A285PI99_9HYPH</name>
<dbReference type="InterPro" id="IPR029014">
    <property type="entry name" value="NiFe-Hase_large"/>
</dbReference>
<evidence type="ECO:0000313" key="2">
    <source>
        <dbReference type="EMBL" id="SNZ21449.1"/>
    </source>
</evidence>
<dbReference type="PANTHER" id="PTHR42958:SF4">
    <property type="entry name" value="HYDROGENASE EXPRESSION_FORMATION PROTEIN HUPK"/>
    <property type="match status" value="1"/>
</dbReference>
<reference evidence="2 3" key="1">
    <citation type="submission" date="2017-09" db="EMBL/GenBank/DDBJ databases">
        <authorList>
            <person name="Ehlers B."/>
            <person name="Leendertz F.H."/>
        </authorList>
    </citation>
    <scope>NUCLEOTIDE SEQUENCE [LARGE SCALE GENOMIC DNA]</scope>
    <source>
        <strain evidence="2 3">DSM 18289</strain>
    </source>
</reference>
<dbReference type="RefSeq" id="WP_097155826.1">
    <property type="nucleotide sequence ID" value="NZ_OBEL01000008.1"/>
</dbReference>
<dbReference type="Proteomes" id="UP000219439">
    <property type="component" value="Unassembled WGS sequence"/>
</dbReference>
<dbReference type="GO" id="GO:0016151">
    <property type="term" value="F:nickel cation binding"/>
    <property type="evidence" value="ECO:0007669"/>
    <property type="project" value="InterPro"/>
</dbReference>
<accession>A0A285PI99</accession>
<feature type="binding site" evidence="1">
    <location>
        <position position="377"/>
    </location>
    <ligand>
        <name>Ni(2+)</name>
        <dbReference type="ChEBI" id="CHEBI:49786"/>
    </ligand>
</feature>
<dbReference type="InterPro" id="IPR001501">
    <property type="entry name" value="Ni-dep_hyd_lsu"/>
</dbReference>
<protein>
    <submittedName>
        <fullName evidence="2">Coenzyme F420-reducing hydrogenase, alpha subunit</fullName>
    </submittedName>
</protein>
<dbReference type="PANTHER" id="PTHR42958">
    <property type="entry name" value="HYDROGENASE-2 LARGE CHAIN"/>
    <property type="match status" value="1"/>
</dbReference>
<organism evidence="2 3">
    <name type="scientific">Cohaesibacter gelatinilyticus</name>
    <dbReference type="NCBI Taxonomy" id="372072"/>
    <lineage>
        <taxon>Bacteria</taxon>
        <taxon>Pseudomonadati</taxon>
        <taxon>Pseudomonadota</taxon>
        <taxon>Alphaproteobacteria</taxon>
        <taxon>Hyphomicrobiales</taxon>
        <taxon>Cohaesibacteraceae</taxon>
    </lineage>
</organism>
<dbReference type="SUPFAM" id="SSF56762">
    <property type="entry name" value="HydB/Nqo4-like"/>
    <property type="match status" value="1"/>
</dbReference>
<evidence type="ECO:0000313" key="3">
    <source>
        <dbReference type="Proteomes" id="UP000219439"/>
    </source>
</evidence>
<gene>
    <name evidence="2" type="ORF">SAMN06265368_4570</name>
</gene>
<dbReference type="EMBL" id="OBEL01000008">
    <property type="protein sequence ID" value="SNZ21449.1"/>
    <property type="molecule type" value="Genomic_DNA"/>
</dbReference>
<keyword evidence="1" id="KW-0460">Magnesium</keyword>
<sequence length="395" mass="43765">MIREDQLSIRLSPNEEDKNNLRVDIVSTRKSDLAQIFIGKTPMEALPMIPRLYSICGMAHSYAAIQACQSLDDSRSSAIHEALCLNEMLREHVLHIALHWTKQIGTKAPRDQMPVLVQAFEAISLKLLAYAQFDSQPKEKLEAALLVAKLDRITELLDALFFGHALKGWKDLKTSLDLVVWCGDDNGIIARMINQSIRSDHQDIAAIEPAFLPDLSKQDWQQLLQRNKGSAFCDQPDWQDAPHETGSLQRQRQHPLIRALMPAGKANLLARQTARILDLLSVMAQLRDQLKALDGYNAAPILLQKNGAGVGVVETARGRLVHAIDLQDGLIRHWSILAPTEWNFHPNGAAAQSLSRLTPGPGLEEQARQIMLAIDPCIAFDLLDATGLGKGASYA</sequence>
<dbReference type="Gene3D" id="1.10.645.10">
    <property type="entry name" value="Cytochrome-c3 Hydrogenase, chain B"/>
    <property type="match status" value="1"/>
</dbReference>
<comment type="cofactor">
    <cofactor evidence="1">
        <name>Ni(2+)</name>
        <dbReference type="ChEBI" id="CHEBI:49786"/>
    </cofactor>
</comment>
<proteinExistence type="predicted"/>
<evidence type="ECO:0000256" key="1">
    <source>
        <dbReference type="PIRSR" id="PIRSR601501-1"/>
    </source>
</evidence>
<dbReference type="InterPro" id="IPR050867">
    <property type="entry name" value="NiFe/NiFeSe_hydrgnase_LSU"/>
</dbReference>
<keyword evidence="3" id="KW-1185">Reference proteome</keyword>
<keyword evidence="1" id="KW-0533">Nickel</keyword>
<dbReference type="Pfam" id="PF00374">
    <property type="entry name" value="NiFeSe_Hases"/>
    <property type="match status" value="1"/>
</dbReference>
<feature type="binding site" evidence="1">
    <location>
        <position position="336"/>
    </location>
    <ligand>
        <name>Mg(2+)</name>
        <dbReference type="ChEBI" id="CHEBI:18420"/>
    </ligand>
</feature>
<dbReference type="OrthoDB" id="9157196at2"/>